<reference evidence="2 3" key="1">
    <citation type="journal article" date="2012" name="New Phytol.">
        <title>Insight into trade-off between wood decay and parasitism from the genome of a fungal forest pathogen.</title>
        <authorList>
            <person name="Olson A."/>
            <person name="Aerts A."/>
            <person name="Asiegbu F."/>
            <person name="Belbahri L."/>
            <person name="Bouzid O."/>
            <person name="Broberg A."/>
            <person name="Canback B."/>
            <person name="Coutinho P.M."/>
            <person name="Cullen D."/>
            <person name="Dalman K."/>
            <person name="Deflorio G."/>
            <person name="van Diepen L.T."/>
            <person name="Dunand C."/>
            <person name="Duplessis S."/>
            <person name="Durling M."/>
            <person name="Gonthier P."/>
            <person name="Grimwood J."/>
            <person name="Fossdal C.G."/>
            <person name="Hansson D."/>
            <person name="Henrissat B."/>
            <person name="Hietala A."/>
            <person name="Himmelstrand K."/>
            <person name="Hoffmeister D."/>
            <person name="Hogberg N."/>
            <person name="James T.Y."/>
            <person name="Karlsson M."/>
            <person name="Kohler A."/>
            <person name="Kues U."/>
            <person name="Lee Y.H."/>
            <person name="Lin Y.C."/>
            <person name="Lind M."/>
            <person name="Lindquist E."/>
            <person name="Lombard V."/>
            <person name="Lucas S."/>
            <person name="Lunden K."/>
            <person name="Morin E."/>
            <person name="Murat C."/>
            <person name="Park J."/>
            <person name="Raffaello T."/>
            <person name="Rouze P."/>
            <person name="Salamov A."/>
            <person name="Schmutz J."/>
            <person name="Solheim H."/>
            <person name="Stahlberg J."/>
            <person name="Velez H."/>
            <person name="de Vries R.P."/>
            <person name="Wiebenga A."/>
            <person name="Woodward S."/>
            <person name="Yakovlev I."/>
            <person name="Garbelotto M."/>
            <person name="Martin F."/>
            <person name="Grigoriev I.V."/>
            <person name="Stenlid J."/>
        </authorList>
    </citation>
    <scope>NUCLEOTIDE SEQUENCE [LARGE SCALE GENOMIC DNA]</scope>
    <source>
        <strain evidence="2 3">TC 32-1</strain>
    </source>
</reference>
<sequence length="291" mass="32865">MLLQLGYLAILVHYIIRPPSRPIISASSRVGAREILLIIYTIASLCRRWTSYAIPYLFVLSAFLSSLPSFPSSGDTSYILLLVALVLHILLLHLPRPPSPNFFVNAHISLPLSTLLWYEFTRTVCSALVFYFPAFLLSCYLVSLSLADSIPHFPRIQNLIAAPIETRQAFAVLWAIVVYLICVSIGLLVLFSASLLSLSNRPSTPWDRFSRPVGLQARRIFIFTVAMYNTPYFFPPPFNIIQLIFIRLPVIALHLAGQKEPLFIRVVESMLWRCTVGLISGPLAGFWLWAR</sequence>
<organism evidence="2 3">
    <name type="scientific">Heterobasidion irregulare (strain TC 32-1)</name>
    <dbReference type="NCBI Taxonomy" id="747525"/>
    <lineage>
        <taxon>Eukaryota</taxon>
        <taxon>Fungi</taxon>
        <taxon>Dikarya</taxon>
        <taxon>Basidiomycota</taxon>
        <taxon>Agaricomycotina</taxon>
        <taxon>Agaricomycetes</taxon>
        <taxon>Russulales</taxon>
        <taxon>Bondarzewiaceae</taxon>
        <taxon>Heterobasidion</taxon>
        <taxon>Heterobasidion annosum species complex</taxon>
    </lineage>
</organism>
<dbReference type="KEGG" id="hir:HETIRDRAFT_306515"/>
<dbReference type="EMBL" id="KI925454">
    <property type="protein sequence ID" value="ETW87447.1"/>
    <property type="molecule type" value="Genomic_DNA"/>
</dbReference>
<dbReference type="AlphaFoldDB" id="W4KNQ6"/>
<dbReference type="RefSeq" id="XP_009541348.1">
    <property type="nucleotide sequence ID" value="XM_009543053.1"/>
</dbReference>
<protein>
    <submittedName>
        <fullName evidence="2">Uncharacterized protein</fullName>
    </submittedName>
</protein>
<keyword evidence="3" id="KW-1185">Reference proteome</keyword>
<feature type="transmembrane region" description="Helical" evidence="1">
    <location>
        <begin position="53"/>
        <end position="70"/>
    </location>
</feature>
<keyword evidence="1" id="KW-0472">Membrane</keyword>
<gene>
    <name evidence="2" type="ORF">HETIRDRAFT_306515</name>
</gene>
<accession>W4KNQ6</accession>
<feature type="transmembrane region" description="Helical" evidence="1">
    <location>
        <begin position="100"/>
        <end position="118"/>
    </location>
</feature>
<feature type="transmembrane region" description="Helical" evidence="1">
    <location>
        <begin position="130"/>
        <end position="150"/>
    </location>
</feature>
<dbReference type="Proteomes" id="UP000030671">
    <property type="component" value="Unassembled WGS sequence"/>
</dbReference>
<feature type="transmembrane region" description="Helical" evidence="1">
    <location>
        <begin position="170"/>
        <end position="196"/>
    </location>
</feature>
<feature type="transmembrane region" description="Helical" evidence="1">
    <location>
        <begin position="77"/>
        <end position="94"/>
    </location>
</feature>
<keyword evidence="1" id="KW-1133">Transmembrane helix</keyword>
<evidence type="ECO:0000256" key="1">
    <source>
        <dbReference type="SAM" id="Phobius"/>
    </source>
</evidence>
<dbReference type="OrthoDB" id="3941538at2759"/>
<dbReference type="InParanoid" id="W4KNQ6"/>
<evidence type="ECO:0000313" key="2">
    <source>
        <dbReference type="EMBL" id="ETW87447.1"/>
    </source>
</evidence>
<dbReference type="GeneID" id="20669412"/>
<dbReference type="HOGENOM" id="CLU_900426_0_0_1"/>
<proteinExistence type="predicted"/>
<feature type="transmembrane region" description="Helical" evidence="1">
    <location>
        <begin position="240"/>
        <end position="258"/>
    </location>
</feature>
<keyword evidence="1" id="KW-0812">Transmembrane</keyword>
<name>W4KNQ6_HETIT</name>
<dbReference type="eggNOG" id="ENOG502SPCF">
    <property type="taxonomic scope" value="Eukaryota"/>
</dbReference>
<evidence type="ECO:0000313" key="3">
    <source>
        <dbReference type="Proteomes" id="UP000030671"/>
    </source>
</evidence>
<feature type="transmembrane region" description="Helical" evidence="1">
    <location>
        <begin position="270"/>
        <end position="290"/>
    </location>
</feature>